<gene>
    <name evidence="2" type="ORF">PRZ48_005370</name>
</gene>
<sequence length="159" mass="18027">MHTKDPSDQQPNLQKPHPTSTGPYTSSPANTEDLLISQTTLVVHKLNIRDFNPESYTPLLSPHLRIDCNSNVETGIPQAIQAYKWVSDINPLFHVGITEATPIVYEESGRATIMCVLHLKHCSDDTIRAGTLSTSWKREKGKGWICWNFEIFFGIREFF</sequence>
<dbReference type="Proteomes" id="UP001305779">
    <property type="component" value="Unassembled WGS sequence"/>
</dbReference>
<proteinExistence type="predicted"/>
<name>A0ABR0ES58_ZASCE</name>
<evidence type="ECO:0000313" key="3">
    <source>
        <dbReference type="Proteomes" id="UP001305779"/>
    </source>
</evidence>
<feature type="compositionally biased region" description="Polar residues" evidence="1">
    <location>
        <begin position="8"/>
        <end position="30"/>
    </location>
</feature>
<protein>
    <submittedName>
        <fullName evidence="2">Uncharacterized protein</fullName>
    </submittedName>
</protein>
<keyword evidence="3" id="KW-1185">Reference proteome</keyword>
<evidence type="ECO:0000256" key="1">
    <source>
        <dbReference type="SAM" id="MobiDB-lite"/>
    </source>
</evidence>
<accession>A0ABR0ES58</accession>
<feature type="region of interest" description="Disordered" evidence="1">
    <location>
        <begin position="1"/>
        <end position="30"/>
    </location>
</feature>
<organism evidence="2 3">
    <name type="scientific">Zasmidium cellare</name>
    <name type="common">Wine cellar mold</name>
    <name type="synonym">Racodium cellare</name>
    <dbReference type="NCBI Taxonomy" id="395010"/>
    <lineage>
        <taxon>Eukaryota</taxon>
        <taxon>Fungi</taxon>
        <taxon>Dikarya</taxon>
        <taxon>Ascomycota</taxon>
        <taxon>Pezizomycotina</taxon>
        <taxon>Dothideomycetes</taxon>
        <taxon>Dothideomycetidae</taxon>
        <taxon>Mycosphaerellales</taxon>
        <taxon>Mycosphaerellaceae</taxon>
        <taxon>Zasmidium</taxon>
    </lineage>
</organism>
<comment type="caution">
    <text evidence="2">The sequence shown here is derived from an EMBL/GenBank/DDBJ whole genome shotgun (WGS) entry which is preliminary data.</text>
</comment>
<dbReference type="EMBL" id="JAXOVC010000003">
    <property type="protein sequence ID" value="KAK4504454.1"/>
    <property type="molecule type" value="Genomic_DNA"/>
</dbReference>
<evidence type="ECO:0000313" key="2">
    <source>
        <dbReference type="EMBL" id="KAK4504454.1"/>
    </source>
</evidence>
<reference evidence="2 3" key="1">
    <citation type="journal article" date="2023" name="G3 (Bethesda)">
        <title>A chromosome-level genome assembly of Zasmidium syzygii isolated from banana leaves.</title>
        <authorList>
            <person name="van Westerhoven A.C."/>
            <person name="Mehrabi R."/>
            <person name="Talebi R."/>
            <person name="Steentjes M.B.F."/>
            <person name="Corcolon B."/>
            <person name="Chong P.A."/>
            <person name="Kema G.H.J."/>
            <person name="Seidl M.F."/>
        </authorList>
    </citation>
    <scope>NUCLEOTIDE SEQUENCE [LARGE SCALE GENOMIC DNA]</scope>
    <source>
        <strain evidence="2 3">P124</strain>
    </source>
</reference>